<feature type="region of interest" description="Disordered" evidence="2">
    <location>
        <begin position="349"/>
        <end position="412"/>
    </location>
</feature>
<dbReference type="GO" id="GO:0005880">
    <property type="term" value="C:nuclear microtubule"/>
    <property type="evidence" value="ECO:0007669"/>
    <property type="project" value="TreeGrafter"/>
</dbReference>
<feature type="region of interest" description="Disordered" evidence="2">
    <location>
        <begin position="140"/>
        <end position="182"/>
    </location>
</feature>
<gene>
    <name evidence="3" type="ORF">Cni_G05005</name>
</gene>
<evidence type="ECO:0000256" key="2">
    <source>
        <dbReference type="SAM" id="MobiDB-lite"/>
    </source>
</evidence>
<feature type="compositionally biased region" description="Low complexity" evidence="2">
    <location>
        <begin position="70"/>
        <end position="92"/>
    </location>
</feature>
<proteinExistence type="inferred from homology"/>
<feature type="compositionally biased region" description="Polar residues" evidence="2">
    <location>
        <begin position="390"/>
        <end position="412"/>
    </location>
</feature>
<sequence length="644" mass="71046">MPTVSKLRAREIDSRYNAGNSSAPISNPNTPKRCSFPTVCRTYSSLPTLQAKRAQSAERNRPITPSIKVSTPTIPTLRPSTPSSPSRSTTPIHDTVIEKHSSARRSQSSKIPDGSWPSLRSLSSSFQYEAVSVPAIKKEKVASSDKKLKPLENGSPERKRTPSRGRSASEQPENSLPMDNLNARVKDRHRWPGMLGRKLAANVLSESVDVTNKVHRSDYISVPSRGISPKRTAAFDGPGKGFQHRSSNEMPRQLSTCESGRIKQILKFDANSSLLERSPSITRIRVIQSLPKQGSNCPSSPSISASLSTSRSMQSPSRTKPSSPISMPSHAANRACNVSYSLEVQKGSMLTSLSTSRSPTRTRPSIPISLPGHATNRASNTSYIVEAQRGSMSTSLSTSRNIRSPSRTRPSTLISLPGHAANRACNTSYIVEIQRGKKNASQTEAIRQLRLLYNVVLQWHFVNAQTCETSSIQKIGAEKILHATWNNISKFRDSVIMRRTEVQHLRRQINLVMILKEQMAYLNCWAELEKEHDSFLSGFLEALKASTLHIPVSGDSRADVITIRNAISSAVDVMQAMGSSICYLLRKVNSTKLMTSEISMLVAKERAMLAECRELLASVASLQVQESSLRTHLIQLRRDEAITK</sequence>
<dbReference type="PANTHER" id="PTHR31807">
    <property type="entry name" value="AUGMIN FAMILY MEMBER"/>
    <property type="match status" value="1"/>
</dbReference>
<feature type="region of interest" description="Disordered" evidence="2">
    <location>
        <begin position="230"/>
        <end position="252"/>
    </location>
</feature>
<evidence type="ECO:0000313" key="3">
    <source>
        <dbReference type="EMBL" id="WOK96298.1"/>
    </source>
</evidence>
<protein>
    <submittedName>
        <fullName evidence="3">AUGMIN subunit 8 isoform X1</fullName>
    </submittedName>
</protein>
<dbReference type="Pfam" id="PF04484">
    <property type="entry name" value="QWRF"/>
    <property type="match status" value="1"/>
</dbReference>
<keyword evidence="4" id="KW-1185">Reference proteome</keyword>
<dbReference type="GO" id="GO:0051225">
    <property type="term" value="P:spindle assembly"/>
    <property type="evidence" value="ECO:0007669"/>
    <property type="project" value="TreeGrafter"/>
</dbReference>
<dbReference type="GO" id="GO:0008017">
    <property type="term" value="F:microtubule binding"/>
    <property type="evidence" value="ECO:0007669"/>
    <property type="project" value="TreeGrafter"/>
</dbReference>
<feature type="compositionally biased region" description="Basic and acidic residues" evidence="2">
    <location>
        <begin position="140"/>
        <end position="160"/>
    </location>
</feature>
<dbReference type="InterPro" id="IPR007573">
    <property type="entry name" value="QWRF"/>
</dbReference>
<feature type="region of interest" description="Disordered" evidence="2">
    <location>
        <begin position="291"/>
        <end position="330"/>
    </location>
</feature>
<accession>A0AAQ3JVS1</accession>
<organism evidence="3 4">
    <name type="scientific">Canna indica</name>
    <name type="common">Indian-shot</name>
    <dbReference type="NCBI Taxonomy" id="4628"/>
    <lineage>
        <taxon>Eukaryota</taxon>
        <taxon>Viridiplantae</taxon>
        <taxon>Streptophyta</taxon>
        <taxon>Embryophyta</taxon>
        <taxon>Tracheophyta</taxon>
        <taxon>Spermatophyta</taxon>
        <taxon>Magnoliopsida</taxon>
        <taxon>Liliopsida</taxon>
        <taxon>Zingiberales</taxon>
        <taxon>Cannaceae</taxon>
        <taxon>Canna</taxon>
    </lineage>
</organism>
<dbReference type="EMBL" id="CP136891">
    <property type="protein sequence ID" value="WOK96298.1"/>
    <property type="molecule type" value="Genomic_DNA"/>
</dbReference>
<dbReference type="GO" id="GO:0005737">
    <property type="term" value="C:cytoplasm"/>
    <property type="evidence" value="ECO:0007669"/>
    <property type="project" value="TreeGrafter"/>
</dbReference>
<feature type="compositionally biased region" description="Low complexity" evidence="2">
    <location>
        <begin position="350"/>
        <end position="369"/>
    </location>
</feature>
<evidence type="ECO:0000256" key="1">
    <source>
        <dbReference type="ARBA" id="ARBA00010016"/>
    </source>
</evidence>
<feature type="region of interest" description="Disordered" evidence="2">
    <location>
        <begin position="1"/>
        <end position="34"/>
    </location>
</feature>
<dbReference type="PANTHER" id="PTHR31807:SF37">
    <property type="entry name" value="HAUS AUGMIN-LIKE COMPLEX SUBUNIT 8"/>
    <property type="match status" value="1"/>
</dbReference>
<name>A0AAQ3JVS1_9LILI</name>
<feature type="compositionally biased region" description="Polar residues" evidence="2">
    <location>
        <begin position="313"/>
        <end position="326"/>
    </location>
</feature>
<comment type="similarity">
    <text evidence="1">Belongs to the QWRF family.</text>
</comment>
<evidence type="ECO:0000313" key="4">
    <source>
        <dbReference type="Proteomes" id="UP001327560"/>
    </source>
</evidence>
<feature type="compositionally biased region" description="Polar residues" evidence="2">
    <location>
        <begin position="17"/>
        <end position="32"/>
    </location>
</feature>
<feature type="compositionally biased region" description="Low complexity" evidence="2">
    <location>
        <begin position="295"/>
        <end position="312"/>
    </location>
</feature>
<reference evidence="3 4" key="1">
    <citation type="submission" date="2023-10" db="EMBL/GenBank/DDBJ databases">
        <title>Chromosome-scale genome assembly provides insights into flower coloration mechanisms of Canna indica.</title>
        <authorList>
            <person name="Li C."/>
        </authorList>
    </citation>
    <scope>NUCLEOTIDE SEQUENCE [LARGE SCALE GENOMIC DNA]</scope>
    <source>
        <tissue evidence="3">Flower</tissue>
    </source>
</reference>
<dbReference type="AlphaFoldDB" id="A0AAQ3JVS1"/>
<feature type="compositionally biased region" description="Polar residues" evidence="2">
    <location>
        <begin position="164"/>
        <end position="174"/>
    </location>
</feature>
<feature type="region of interest" description="Disordered" evidence="2">
    <location>
        <begin position="50"/>
        <end position="117"/>
    </location>
</feature>
<dbReference type="Proteomes" id="UP001327560">
    <property type="component" value="Chromosome 2"/>
</dbReference>